<proteinExistence type="predicted"/>
<gene>
    <name evidence="3" type="ORF">MVEG_12413</name>
</gene>
<dbReference type="InterPro" id="IPR036426">
    <property type="entry name" value="Bulb-type_lectin_dom_sf"/>
</dbReference>
<accession>A0A086TIH6</accession>
<evidence type="ECO:0000313" key="4">
    <source>
        <dbReference type="Proteomes" id="UP000243308"/>
    </source>
</evidence>
<sequence length="380" mass="41797">ETFSMGLSFIAMAYSMNSAILTSIFWCDMLLNIPNTMLFKYLLLSLIANICFGAIHISSVGNDDVPDDLADDVLAAAERELKTFGYGVAFGPDLQFDHQEHIIGRDEFGNRGIVGVVNVYWNPFRDFQGNVNAGLTADVMREAWQGLARFLRNVRDAIPLHALAVITTGADCPVADLAFEYVRHEHAIPMPMHPDKRTTNSRNPRNVTILPLSGIHGTSVKPDGTTRTNGKVNAGVSLCRKQIFANSRSGRCKNAATLLSGQSLRHPDALYSQIGSYLYIEKDGNLCLYSNGGTNYWCWNHGRKPKAGPGYLKLGEYGNLCMYDKKGEVYACSNKIGKPLMDYRLLMQNDGNLVVYDGNGTPIFATGSNIFPYNGPACKA</sequence>
<dbReference type="PROSITE" id="PS50927">
    <property type="entry name" value="BULB_LECTIN"/>
    <property type="match status" value="1"/>
</dbReference>
<keyword evidence="1" id="KW-0812">Transmembrane</keyword>
<dbReference type="EMBL" id="KN042447">
    <property type="protein sequence ID" value="KFH61753.1"/>
    <property type="molecule type" value="Genomic_DNA"/>
</dbReference>
<evidence type="ECO:0000313" key="3">
    <source>
        <dbReference type="EMBL" id="KFH61753.1"/>
    </source>
</evidence>
<evidence type="ECO:0000259" key="2">
    <source>
        <dbReference type="PROSITE" id="PS50927"/>
    </source>
</evidence>
<keyword evidence="4" id="KW-1185">Reference proteome</keyword>
<name>A0A086TIH6_9FUNG</name>
<feature type="domain" description="Bulb-type lectin" evidence="2">
    <location>
        <begin position="255"/>
        <end position="368"/>
    </location>
</feature>
<dbReference type="OrthoDB" id="1884773at2759"/>
<dbReference type="Gene3D" id="2.90.10.10">
    <property type="entry name" value="Bulb-type lectin domain"/>
    <property type="match status" value="2"/>
</dbReference>
<keyword evidence="1" id="KW-1133">Transmembrane helix</keyword>
<dbReference type="InterPro" id="IPR001480">
    <property type="entry name" value="Bulb-type_lectin_dom"/>
</dbReference>
<dbReference type="Proteomes" id="UP000243308">
    <property type="component" value="Unassembled WGS sequence"/>
</dbReference>
<organism evidence="3 4">
    <name type="scientific">Podila verticillata NRRL 6337</name>
    <dbReference type="NCBI Taxonomy" id="1069443"/>
    <lineage>
        <taxon>Eukaryota</taxon>
        <taxon>Fungi</taxon>
        <taxon>Fungi incertae sedis</taxon>
        <taxon>Mucoromycota</taxon>
        <taxon>Mortierellomycotina</taxon>
        <taxon>Mortierellomycetes</taxon>
        <taxon>Mortierellales</taxon>
        <taxon>Mortierellaceae</taxon>
        <taxon>Podila</taxon>
    </lineage>
</organism>
<dbReference type="SUPFAM" id="SSF51110">
    <property type="entry name" value="alpha-D-mannose-specific plant lectins"/>
    <property type="match status" value="1"/>
</dbReference>
<dbReference type="AlphaFoldDB" id="A0A086TIH6"/>
<dbReference type="SMART" id="SM00108">
    <property type="entry name" value="B_lectin"/>
    <property type="match status" value="1"/>
</dbReference>
<feature type="non-terminal residue" evidence="3">
    <location>
        <position position="1"/>
    </location>
</feature>
<evidence type="ECO:0000256" key="1">
    <source>
        <dbReference type="SAM" id="Phobius"/>
    </source>
</evidence>
<feature type="transmembrane region" description="Helical" evidence="1">
    <location>
        <begin position="38"/>
        <end position="57"/>
    </location>
</feature>
<feature type="transmembrane region" description="Helical" evidence="1">
    <location>
        <begin position="6"/>
        <end position="26"/>
    </location>
</feature>
<reference evidence="3 4" key="1">
    <citation type="submission" date="2011-02" db="EMBL/GenBank/DDBJ databases">
        <title>The Genome Sequence of Mortierella verticillata NRRL 6337.</title>
        <authorList>
            <consortium name="The Broad Institute Genome Sequencing Platform"/>
            <person name="Russ C."/>
            <person name="Cuomo C."/>
            <person name="Burger G."/>
            <person name="Gray M.W."/>
            <person name="Holland P.W.H."/>
            <person name="King N."/>
            <person name="Lang F.B.F."/>
            <person name="Roger A.J."/>
            <person name="Ruiz-Trillo I."/>
            <person name="Young S.K."/>
            <person name="Zeng Q."/>
            <person name="Gargeya S."/>
            <person name="Alvarado L."/>
            <person name="Berlin A."/>
            <person name="Chapman S.B."/>
            <person name="Chen Z."/>
            <person name="Freedman E."/>
            <person name="Gellesch M."/>
            <person name="Goldberg J."/>
            <person name="Griggs A."/>
            <person name="Gujja S."/>
            <person name="Heilman E."/>
            <person name="Heiman D."/>
            <person name="Howarth C."/>
            <person name="Mehta T."/>
            <person name="Neiman D."/>
            <person name="Pearson M."/>
            <person name="Roberts A."/>
            <person name="Saif S."/>
            <person name="Shea T."/>
            <person name="Shenoy N."/>
            <person name="Sisk P."/>
            <person name="Stolte C."/>
            <person name="Sykes S."/>
            <person name="White J."/>
            <person name="Yandava C."/>
            <person name="Haas B."/>
            <person name="Nusbaum C."/>
            <person name="Birren B."/>
        </authorList>
    </citation>
    <scope>NUCLEOTIDE SEQUENCE [LARGE SCALE GENOMIC DNA]</scope>
    <source>
        <strain evidence="3 4">NRRL 6337</strain>
    </source>
</reference>
<keyword evidence="1" id="KW-0472">Membrane</keyword>
<protein>
    <recommendedName>
        <fullName evidence="2">Bulb-type lectin domain-containing protein</fullName>
    </recommendedName>
</protein>